<feature type="domain" description="MDMPI C-terminal" evidence="1">
    <location>
        <begin position="143"/>
        <end position="242"/>
    </location>
</feature>
<dbReference type="GO" id="GO:0016853">
    <property type="term" value="F:isomerase activity"/>
    <property type="evidence" value="ECO:0007669"/>
    <property type="project" value="UniProtKB-KW"/>
</dbReference>
<dbReference type="SUPFAM" id="SSF109854">
    <property type="entry name" value="DinB/YfiT-like putative metalloenzymes"/>
    <property type="match status" value="1"/>
</dbReference>
<dbReference type="InterPro" id="IPR017517">
    <property type="entry name" value="Maleyloyr_isom"/>
</dbReference>
<organism evidence="3 4">
    <name type="scientific">Mycolicibacterium komossense</name>
    <dbReference type="NCBI Taxonomy" id="1779"/>
    <lineage>
        <taxon>Bacteria</taxon>
        <taxon>Bacillati</taxon>
        <taxon>Actinomycetota</taxon>
        <taxon>Actinomycetes</taxon>
        <taxon>Mycobacteriales</taxon>
        <taxon>Mycobacteriaceae</taxon>
        <taxon>Mycolicibacterium</taxon>
    </lineage>
</organism>
<keyword evidence="4" id="KW-1185">Reference proteome</keyword>
<keyword evidence="3" id="KW-0413">Isomerase</keyword>
<dbReference type="NCBIfam" id="TIGR03083">
    <property type="entry name" value="maleylpyruvate isomerase family mycothiol-dependent enzyme"/>
    <property type="match status" value="1"/>
</dbReference>
<dbReference type="Pfam" id="PF07398">
    <property type="entry name" value="MDMPI_C"/>
    <property type="match status" value="1"/>
</dbReference>
<dbReference type="RefSeq" id="WP_264069449.1">
    <property type="nucleotide sequence ID" value="NZ_JACKTY010000032.1"/>
</dbReference>
<dbReference type="Proteomes" id="UP001526201">
    <property type="component" value="Unassembled WGS sequence"/>
</dbReference>
<dbReference type="EMBL" id="JACKTY010000032">
    <property type="protein sequence ID" value="MCV7228333.1"/>
    <property type="molecule type" value="Genomic_DNA"/>
</dbReference>
<dbReference type="Gene3D" id="1.20.120.450">
    <property type="entry name" value="dinb family like domain"/>
    <property type="match status" value="1"/>
</dbReference>
<gene>
    <name evidence="3" type="ORF">H7J73_20175</name>
</gene>
<dbReference type="InterPro" id="IPR010872">
    <property type="entry name" value="MDMPI_C-term_domain"/>
</dbReference>
<dbReference type="Pfam" id="PF11716">
    <property type="entry name" value="MDMPI_N"/>
    <property type="match status" value="1"/>
</dbReference>
<name>A0ABT3CG40_9MYCO</name>
<accession>A0ABT3CG40</accession>
<reference evidence="3 4" key="1">
    <citation type="journal article" date="2022" name="BMC Genomics">
        <title>Comparative genome analysis of mycobacteria focusing on tRNA and non-coding RNA.</title>
        <authorList>
            <person name="Behra P.R.K."/>
            <person name="Pettersson B.M.F."/>
            <person name="Ramesh M."/>
            <person name="Das S."/>
            <person name="Dasgupta S."/>
            <person name="Kirsebom L.A."/>
        </authorList>
    </citation>
    <scope>NUCLEOTIDE SEQUENCE [LARGE SCALE GENOMIC DNA]</scope>
    <source>
        <strain evidence="3 4">DSM 44078</strain>
    </source>
</reference>
<dbReference type="PANTHER" id="PTHR40758">
    <property type="entry name" value="CONSERVED PROTEIN"/>
    <property type="match status" value="1"/>
</dbReference>
<dbReference type="InterPro" id="IPR024344">
    <property type="entry name" value="MDMPI_metal-binding"/>
</dbReference>
<dbReference type="PANTHER" id="PTHR40758:SF1">
    <property type="entry name" value="CONSERVED PROTEIN"/>
    <property type="match status" value="1"/>
</dbReference>
<evidence type="ECO:0000313" key="4">
    <source>
        <dbReference type="Proteomes" id="UP001526201"/>
    </source>
</evidence>
<sequence length="250" mass="26942">MDYAAKLIDEHRIFADTVAAVDPAAPVPTCPGWTVQQLFRHVGRGVRWSAQMVADRATEGLDPRAVRDGKPPEDPEAATDWLMDGAAKLLEAVDTTGADIAVWTFLGPKPSAWWVRRRLHEVVVHRADAAIAAGTGFELAPALAADAISEWLDITTHPRPGAAPPLEAGQALHLHAHDEGLGSAGEWMITADADGALKWSHGHGKGSAAVRGRSVDLLLAITRRRPISELDVEMLGDDAVWQSWLDRTAF</sequence>
<comment type="caution">
    <text evidence="3">The sequence shown here is derived from an EMBL/GenBank/DDBJ whole genome shotgun (WGS) entry which is preliminary data.</text>
</comment>
<evidence type="ECO:0000259" key="1">
    <source>
        <dbReference type="Pfam" id="PF07398"/>
    </source>
</evidence>
<dbReference type="InterPro" id="IPR034660">
    <property type="entry name" value="DinB/YfiT-like"/>
</dbReference>
<protein>
    <submittedName>
        <fullName evidence="3">Maleylpyruvate isomerase family mycothiol-dependent enzyme</fullName>
    </submittedName>
</protein>
<proteinExistence type="predicted"/>
<evidence type="ECO:0000313" key="3">
    <source>
        <dbReference type="EMBL" id="MCV7228333.1"/>
    </source>
</evidence>
<feature type="domain" description="Mycothiol-dependent maleylpyruvate isomerase metal-binding" evidence="2">
    <location>
        <begin position="9"/>
        <end position="130"/>
    </location>
</feature>
<evidence type="ECO:0000259" key="2">
    <source>
        <dbReference type="Pfam" id="PF11716"/>
    </source>
</evidence>